<feature type="transmembrane region" description="Helical" evidence="2">
    <location>
        <begin position="108"/>
        <end position="135"/>
    </location>
</feature>
<feature type="compositionally biased region" description="Gly residues" evidence="1">
    <location>
        <begin position="533"/>
        <end position="544"/>
    </location>
</feature>
<feature type="transmembrane region" description="Helical" evidence="2">
    <location>
        <begin position="413"/>
        <end position="434"/>
    </location>
</feature>
<evidence type="ECO:0000256" key="2">
    <source>
        <dbReference type="SAM" id="Phobius"/>
    </source>
</evidence>
<reference evidence="4" key="1">
    <citation type="submission" date="2017-07" db="EMBL/GenBank/DDBJ databases">
        <title>Brachybacterium sp. VR2415.</title>
        <authorList>
            <person name="Tak E.J."/>
            <person name="Bae J.-W."/>
        </authorList>
    </citation>
    <scope>NUCLEOTIDE SEQUENCE [LARGE SCALE GENOMIC DNA]</scope>
    <source>
        <strain evidence="4">VR2415</strain>
    </source>
</reference>
<feature type="transmembrane region" description="Helical" evidence="2">
    <location>
        <begin position="379"/>
        <end position="401"/>
    </location>
</feature>
<feature type="transmembrane region" description="Helical" evidence="2">
    <location>
        <begin position="188"/>
        <end position="205"/>
    </location>
</feature>
<keyword evidence="2" id="KW-0472">Membrane</keyword>
<gene>
    <name evidence="3" type="ORF">CFK39_06755</name>
</gene>
<feature type="transmembrane region" description="Helical" evidence="2">
    <location>
        <begin position="50"/>
        <end position="69"/>
    </location>
</feature>
<evidence type="ECO:0000313" key="4">
    <source>
        <dbReference type="Proteomes" id="UP000198398"/>
    </source>
</evidence>
<evidence type="ECO:0000313" key="3">
    <source>
        <dbReference type="EMBL" id="ASK65583.1"/>
    </source>
</evidence>
<feature type="transmembrane region" description="Helical" evidence="2">
    <location>
        <begin position="325"/>
        <end position="351"/>
    </location>
</feature>
<dbReference type="KEGG" id="brv:CFK39_06755"/>
<sequence>MTSPHARLLPPLRDLPAPPELPLDSPSLVPPGEIIAESQAALRRRLLRMLWAPALVLLGLWYLLLVLYVSGASPTFWFVALLGALADPSFLETAIRSLGFTRAGLGTAFLVLPAAATLLSVPTALLAPSLLAGVLPRRFLSEHAFQRAVATRITAMLMLPPVLVVLLLPLSVLLEVPQPWSGFGAGPLSSWCLALGALQVAWLLVRRCVPASKLLGITDAEVLATTSRIDRDLGRRAAAAAQVRAQDRRHLPPNLGTAVLGGAGTPRGALRALGLIARSSLKWVVPAAVGTGWVIFGITDMVTVFSRFASTDLTQMSSPLHWPQLVVAAPIAGLVLLGLALSPALAVILSATQRDQVRDQRTHEDWAHRARVNPWEARAVALTGWFAAGWMLLGAMLAALALQLLQIATALSWVWIVMIVLVLAPLQGLAAAAAMRSGLRDVLYGPAGRYMRRESPYALVVPDIGTRTDRAGDPAVRAALRRRLQAGAGDHALELLDLDAAGEQLWVDASMPGAADTAVREADLARGTLPDFGGEGSAFTGGGQVPAEIAAPQEGIPDSLAELRDRRG</sequence>
<organism evidence="3 4">
    <name type="scientific">Brachybacterium avium</name>
    <dbReference type="NCBI Taxonomy" id="2017485"/>
    <lineage>
        <taxon>Bacteria</taxon>
        <taxon>Bacillati</taxon>
        <taxon>Actinomycetota</taxon>
        <taxon>Actinomycetes</taxon>
        <taxon>Micrococcales</taxon>
        <taxon>Dermabacteraceae</taxon>
        <taxon>Brachybacterium</taxon>
    </lineage>
</organism>
<proteinExistence type="predicted"/>
<name>A0A220UCY5_9MICO</name>
<feature type="region of interest" description="Disordered" evidence="1">
    <location>
        <begin position="533"/>
        <end position="568"/>
    </location>
</feature>
<evidence type="ECO:0000256" key="1">
    <source>
        <dbReference type="SAM" id="MobiDB-lite"/>
    </source>
</evidence>
<dbReference type="OrthoDB" id="4790802at2"/>
<feature type="transmembrane region" description="Helical" evidence="2">
    <location>
        <begin position="283"/>
        <end position="305"/>
    </location>
</feature>
<keyword evidence="2" id="KW-0812">Transmembrane</keyword>
<dbReference type="EMBL" id="CP022316">
    <property type="protein sequence ID" value="ASK65583.1"/>
    <property type="molecule type" value="Genomic_DNA"/>
</dbReference>
<dbReference type="RefSeq" id="WP_089064824.1">
    <property type="nucleotide sequence ID" value="NZ_CP022316.1"/>
</dbReference>
<keyword evidence="4" id="KW-1185">Reference proteome</keyword>
<feature type="transmembrane region" description="Helical" evidence="2">
    <location>
        <begin position="156"/>
        <end position="176"/>
    </location>
</feature>
<accession>A0A220UCY5</accession>
<protein>
    <submittedName>
        <fullName evidence="3">Uncharacterized protein</fullName>
    </submittedName>
</protein>
<dbReference type="AlphaFoldDB" id="A0A220UCY5"/>
<keyword evidence="2" id="KW-1133">Transmembrane helix</keyword>
<dbReference type="Proteomes" id="UP000198398">
    <property type="component" value="Chromosome"/>
</dbReference>